<evidence type="ECO:0000256" key="2">
    <source>
        <dbReference type="ARBA" id="ARBA00008467"/>
    </source>
</evidence>
<evidence type="ECO:0000256" key="5">
    <source>
        <dbReference type="SAM" id="MobiDB-lite"/>
    </source>
</evidence>
<dbReference type="InterPro" id="IPR014031">
    <property type="entry name" value="Ketoacyl_synth_C"/>
</dbReference>
<dbReference type="SUPFAM" id="SSF53901">
    <property type="entry name" value="Thiolase-like"/>
    <property type="match status" value="2"/>
</dbReference>
<dbReference type="InterPro" id="IPR016039">
    <property type="entry name" value="Thiolase-like"/>
</dbReference>
<evidence type="ECO:0000256" key="1">
    <source>
        <dbReference type="ARBA" id="ARBA00005194"/>
    </source>
</evidence>
<dbReference type="CDD" id="cd00834">
    <property type="entry name" value="KAS_I_II"/>
    <property type="match status" value="1"/>
</dbReference>
<dbReference type="PANTHER" id="PTHR11712:SF320">
    <property type="entry name" value="BETA-KETOACYL SYNTHASE"/>
    <property type="match status" value="1"/>
</dbReference>
<dbReference type="PANTHER" id="PTHR11712">
    <property type="entry name" value="POLYKETIDE SYNTHASE-RELATED"/>
    <property type="match status" value="1"/>
</dbReference>
<dbReference type="GO" id="GO:0004315">
    <property type="term" value="F:3-oxoacyl-[acyl-carrier-protein] synthase activity"/>
    <property type="evidence" value="ECO:0007669"/>
    <property type="project" value="UniProtKB-EC"/>
</dbReference>
<dbReference type="InterPro" id="IPR000794">
    <property type="entry name" value="Beta-ketoacyl_synthase"/>
</dbReference>
<dbReference type="STRING" id="680026.AB733_15605"/>
<dbReference type="PROSITE" id="PS00606">
    <property type="entry name" value="KS3_1"/>
    <property type="match status" value="1"/>
</dbReference>
<feature type="domain" description="Ketosynthase family 3 (KS3)" evidence="6">
    <location>
        <begin position="1"/>
        <end position="422"/>
    </location>
</feature>
<evidence type="ECO:0000256" key="4">
    <source>
        <dbReference type="RuleBase" id="RU003694"/>
    </source>
</evidence>
<sequence length="425" mass="44900">MNQTESAPAATPLYIHSCGFHSALGLDHHEIHTRLAQGHSPDMQVCDNMLNDGTSTVIGKVSADLAALPIALKAFDTHNNRLAQSALIQIAPSVAQAVAQYGRDRIAVIVGSSTSGIADGETALKAQASDGEFPSEFHYHQQELGNLSEFIADYFQLQGPTYTVSTACSSSGRVFLSAQRLLQSGLADAVIVGGADSLCKLTLNGFHGLEALSDERCNPFSANRKGINIGEAAAFMLLSQDKPSANAEDFDTSSDTSSDKRTDNNQPAIALLGAGDSSDAHHISAPHPEGNGAEEAMRKALTNAQLAPTDIGYINAHGTATPLNDEMEAKAIHRIFGDKVPVSSTKPLTGHTLGAASAVEAAICWHVLRYNLSIPQQINDGERADSLAPIQLAEQHIALNNKAILSNSFAFGGNNISLIFGYVYD</sequence>
<comment type="pathway">
    <text evidence="1">Lipid metabolism; fatty acid biosynthesis.</text>
</comment>
<dbReference type="PROSITE" id="PS52004">
    <property type="entry name" value="KS3_2"/>
    <property type="match status" value="1"/>
</dbReference>
<evidence type="ECO:0000313" key="7">
    <source>
        <dbReference type="EMBL" id="PSW22878.1"/>
    </source>
</evidence>
<proteinExistence type="inferred from homology"/>
<dbReference type="SMART" id="SM00825">
    <property type="entry name" value="PKS_KS"/>
    <property type="match status" value="1"/>
</dbReference>
<accession>A0A0J8XWK0</accession>
<keyword evidence="7" id="KW-0012">Acyltransferase</keyword>
<dbReference type="Pfam" id="PF02801">
    <property type="entry name" value="Ketoacyl-synt_C"/>
    <property type="match status" value="1"/>
</dbReference>
<dbReference type="NCBIfam" id="NF006618">
    <property type="entry name" value="PRK09185.1"/>
    <property type="match status" value="1"/>
</dbReference>
<organism evidence="7 8">
    <name type="scientific">Photobacterium swingsii</name>
    <dbReference type="NCBI Taxonomy" id="680026"/>
    <lineage>
        <taxon>Bacteria</taxon>
        <taxon>Pseudomonadati</taxon>
        <taxon>Pseudomonadota</taxon>
        <taxon>Gammaproteobacteria</taxon>
        <taxon>Vibrionales</taxon>
        <taxon>Vibrionaceae</taxon>
        <taxon>Photobacterium</taxon>
    </lineage>
</organism>
<dbReference type="InterPro" id="IPR014030">
    <property type="entry name" value="Ketoacyl_synth_N"/>
</dbReference>
<dbReference type="EC" id="2.3.1.41" evidence="7"/>
<keyword evidence="8" id="KW-1185">Reference proteome</keyword>
<dbReference type="GO" id="GO:0006633">
    <property type="term" value="P:fatty acid biosynthetic process"/>
    <property type="evidence" value="ECO:0007669"/>
    <property type="project" value="UniProtKB-UniPathway"/>
</dbReference>
<dbReference type="InterPro" id="IPR018201">
    <property type="entry name" value="Ketoacyl_synth_AS"/>
</dbReference>
<dbReference type="Gene3D" id="3.40.47.10">
    <property type="match status" value="1"/>
</dbReference>
<dbReference type="Proteomes" id="UP000240481">
    <property type="component" value="Unassembled WGS sequence"/>
</dbReference>
<dbReference type="AlphaFoldDB" id="A0A0J8XWK0"/>
<comment type="caution">
    <text evidence="7">The sequence shown here is derived from an EMBL/GenBank/DDBJ whole genome shotgun (WGS) entry which is preliminary data.</text>
</comment>
<evidence type="ECO:0000256" key="3">
    <source>
        <dbReference type="ARBA" id="ARBA00022679"/>
    </source>
</evidence>
<dbReference type="EMBL" id="PYLZ01000011">
    <property type="protein sequence ID" value="PSW22878.1"/>
    <property type="molecule type" value="Genomic_DNA"/>
</dbReference>
<feature type="region of interest" description="Disordered" evidence="5">
    <location>
        <begin position="245"/>
        <end position="264"/>
    </location>
</feature>
<name>A0A0J8XWK0_9GAMM</name>
<dbReference type="InterPro" id="IPR020841">
    <property type="entry name" value="PKS_Beta-ketoAc_synthase_dom"/>
</dbReference>
<keyword evidence="3 4" id="KW-0808">Transferase</keyword>
<dbReference type="RefSeq" id="WP_048899608.1">
    <property type="nucleotide sequence ID" value="NZ_AP024853.1"/>
</dbReference>
<dbReference type="GO" id="GO:0005829">
    <property type="term" value="C:cytosol"/>
    <property type="evidence" value="ECO:0007669"/>
    <property type="project" value="TreeGrafter"/>
</dbReference>
<dbReference type="OrthoDB" id="9808669at2"/>
<dbReference type="UniPathway" id="UPA00094"/>
<evidence type="ECO:0000259" key="6">
    <source>
        <dbReference type="PROSITE" id="PS52004"/>
    </source>
</evidence>
<gene>
    <name evidence="7" type="ORF">C9I94_19070</name>
</gene>
<reference evidence="7 8" key="1">
    <citation type="submission" date="2018-01" db="EMBL/GenBank/DDBJ databases">
        <title>Whole genome sequencing of Histamine producing bacteria.</title>
        <authorList>
            <person name="Butler K."/>
        </authorList>
    </citation>
    <scope>NUCLEOTIDE SEQUENCE [LARGE SCALE GENOMIC DNA]</scope>
    <source>
        <strain evidence="7 8">DSM 24669</strain>
    </source>
</reference>
<evidence type="ECO:0000313" key="8">
    <source>
        <dbReference type="Proteomes" id="UP000240481"/>
    </source>
</evidence>
<protein>
    <submittedName>
        <fullName evidence="7">Beta-ketoacyl-[acyl-carrier-protein] synthase II</fullName>
        <ecNumber evidence="7">2.3.1.41</ecNumber>
    </submittedName>
</protein>
<comment type="similarity">
    <text evidence="2 4">Belongs to the thiolase-like superfamily. Beta-ketoacyl-ACP synthases family.</text>
</comment>
<dbReference type="Pfam" id="PF00109">
    <property type="entry name" value="ketoacyl-synt"/>
    <property type="match status" value="1"/>
</dbReference>